<feature type="domain" description="HTH luxR-type" evidence="4">
    <location>
        <begin position="127"/>
        <end position="192"/>
    </location>
</feature>
<reference evidence="5 6" key="1">
    <citation type="submission" date="2016-08" db="EMBL/GenBank/DDBJ databases">
        <authorList>
            <person name="Seilhamer J.J."/>
        </authorList>
    </citation>
    <scope>NUCLEOTIDE SEQUENCE [LARGE SCALE GENOMIC DNA]</scope>
    <source>
        <strain evidence="5">M3/6</strain>
    </source>
</reference>
<keyword evidence="6" id="KW-1185">Reference proteome</keyword>
<dbReference type="InterPro" id="IPR000792">
    <property type="entry name" value="Tscrpt_reg_LuxR_C"/>
</dbReference>
<keyword evidence="3" id="KW-0804">Transcription</keyword>
<dbReference type="GO" id="GO:0006355">
    <property type="term" value="P:regulation of DNA-templated transcription"/>
    <property type="evidence" value="ECO:0007669"/>
    <property type="project" value="InterPro"/>
</dbReference>
<dbReference type="InterPro" id="IPR036388">
    <property type="entry name" value="WH-like_DNA-bd_sf"/>
</dbReference>
<dbReference type="CDD" id="cd06170">
    <property type="entry name" value="LuxR_C_like"/>
    <property type="match status" value="1"/>
</dbReference>
<dbReference type="GO" id="GO:0003677">
    <property type="term" value="F:DNA binding"/>
    <property type="evidence" value="ECO:0007669"/>
    <property type="project" value="UniProtKB-KW"/>
</dbReference>
<protein>
    <recommendedName>
        <fullName evidence="4">HTH luxR-type domain-containing protein</fullName>
    </recommendedName>
</protein>
<evidence type="ECO:0000256" key="1">
    <source>
        <dbReference type="ARBA" id="ARBA00023015"/>
    </source>
</evidence>
<keyword evidence="1" id="KW-0805">Transcription regulation</keyword>
<dbReference type="InterPro" id="IPR016032">
    <property type="entry name" value="Sig_transdc_resp-reg_C-effctor"/>
</dbReference>
<dbReference type="SUPFAM" id="SSF46894">
    <property type="entry name" value="C-terminal effector domain of the bipartite response regulators"/>
    <property type="match status" value="1"/>
</dbReference>
<dbReference type="AlphaFoldDB" id="A0A1R3T4M9"/>
<evidence type="ECO:0000256" key="3">
    <source>
        <dbReference type="ARBA" id="ARBA00023163"/>
    </source>
</evidence>
<organism evidence="5 6">
    <name type="scientific">Proteiniphilum saccharofermentans</name>
    <dbReference type="NCBI Taxonomy" id="1642647"/>
    <lineage>
        <taxon>Bacteria</taxon>
        <taxon>Pseudomonadati</taxon>
        <taxon>Bacteroidota</taxon>
        <taxon>Bacteroidia</taxon>
        <taxon>Bacteroidales</taxon>
        <taxon>Dysgonomonadaceae</taxon>
        <taxon>Proteiniphilum</taxon>
    </lineage>
</organism>
<dbReference type="PANTHER" id="PTHR44688">
    <property type="entry name" value="DNA-BINDING TRANSCRIPTIONAL ACTIVATOR DEVR_DOSR"/>
    <property type="match status" value="1"/>
</dbReference>
<accession>A0A1R3T4M9</accession>
<evidence type="ECO:0000313" key="6">
    <source>
        <dbReference type="Proteomes" id="UP000187464"/>
    </source>
</evidence>
<evidence type="ECO:0000313" key="5">
    <source>
        <dbReference type="EMBL" id="SCD19517.1"/>
    </source>
</evidence>
<dbReference type="EMBL" id="LT605205">
    <property type="protein sequence ID" value="SCD19517.1"/>
    <property type="molecule type" value="Genomic_DNA"/>
</dbReference>
<gene>
    <name evidence="5" type="ORF">PSM36_0689</name>
</gene>
<keyword evidence="2" id="KW-0238">DNA-binding</keyword>
<proteinExistence type="predicted"/>
<dbReference type="PROSITE" id="PS00622">
    <property type="entry name" value="HTH_LUXR_1"/>
    <property type="match status" value="1"/>
</dbReference>
<dbReference type="KEGG" id="psac:PSM36_0689"/>
<sequence length="201" mass="22702">MNKSAQLHIAILESSKIICEGIQATLYQSDMDCRIYRLETLDDLIELLESNPVDILIANPVQFVNREKEINKIKKNYPSLSIAGIDFGMMHKPSTLTDITFTLYDSTEHIVHLLLKLDKKSQSQPNDKEGEENLTKREIEVLTGLVNGMLNKEIADALNISIHTVVRHRKNIAMKTGIRSQSGLTIYAISKKIISIEDIDI</sequence>
<dbReference type="Proteomes" id="UP000187464">
    <property type="component" value="Chromosome I"/>
</dbReference>
<dbReference type="PANTHER" id="PTHR44688:SF16">
    <property type="entry name" value="DNA-BINDING TRANSCRIPTIONAL ACTIVATOR DEVR_DOSR"/>
    <property type="match status" value="1"/>
</dbReference>
<dbReference type="SMART" id="SM00421">
    <property type="entry name" value="HTH_LUXR"/>
    <property type="match status" value="1"/>
</dbReference>
<dbReference type="RefSeq" id="WP_076928857.1">
    <property type="nucleotide sequence ID" value="NZ_DAMBAO010000016.1"/>
</dbReference>
<dbReference type="PRINTS" id="PR00038">
    <property type="entry name" value="HTHLUXR"/>
</dbReference>
<name>A0A1R3T4M9_9BACT</name>
<dbReference type="Gene3D" id="1.10.10.10">
    <property type="entry name" value="Winged helix-like DNA-binding domain superfamily/Winged helix DNA-binding domain"/>
    <property type="match status" value="1"/>
</dbReference>
<dbReference type="STRING" id="1642647.PSM36_0689"/>
<evidence type="ECO:0000259" key="4">
    <source>
        <dbReference type="PROSITE" id="PS50043"/>
    </source>
</evidence>
<dbReference type="Pfam" id="PF00196">
    <property type="entry name" value="GerE"/>
    <property type="match status" value="1"/>
</dbReference>
<dbReference type="PROSITE" id="PS50043">
    <property type="entry name" value="HTH_LUXR_2"/>
    <property type="match status" value="1"/>
</dbReference>
<evidence type="ECO:0000256" key="2">
    <source>
        <dbReference type="ARBA" id="ARBA00023125"/>
    </source>
</evidence>